<name>A0AAD3RLY5_LATJO</name>
<comment type="caution">
    <text evidence="2">The sequence shown here is derived from an EMBL/GenBank/DDBJ whole genome shotgun (WGS) entry which is preliminary data.</text>
</comment>
<reference evidence="2" key="1">
    <citation type="submission" date="2022-08" db="EMBL/GenBank/DDBJ databases">
        <title>Genome sequencing of akame (Lates japonicus).</title>
        <authorList>
            <person name="Hashiguchi Y."/>
            <person name="Takahashi H."/>
        </authorList>
    </citation>
    <scope>NUCLEOTIDE SEQUENCE</scope>
    <source>
        <strain evidence="2">Kochi</strain>
    </source>
</reference>
<sequence length="141" mass="15258">MQTTSCPSNLNQSWRYLDVWRAGRDVIEETEEKMRNSGGGSVWRQATAQQVNTTVALRYSREPLWVSVSLPLDDAPELHRDEIVQSSSINHGAPGPPGPKGQVVNPGLKGPMGLTGSKGDRGPWKAVDPLEEGSLGPKGSR</sequence>
<protein>
    <submittedName>
        <fullName evidence="2">Scavenger receptor class A member 3-like protein</fullName>
    </submittedName>
</protein>
<dbReference type="AlphaFoldDB" id="A0AAD3RLY5"/>
<proteinExistence type="predicted"/>
<dbReference type="EMBL" id="BRZM01001259">
    <property type="protein sequence ID" value="GLD72855.1"/>
    <property type="molecule type" value="Genomic_DNA"/>
</dbReference>
<gene>
    <name evidence="2" type="ORF">AKAME5_002418000</name>
</gene>
<accession>A0AAD3RLY5</accession>
<keyword evidence="2" id="KW-0675">Receptor</keyword>
<evidence type="ECO:0000313" key="3">
    <source>
        <dbReference type="Proteomes" id="UP001279410"/>
    </source>
</evidence>
<keyword evidence="3" id="KW-1185">Reference proteome</keyword>
<evidence type="ECO:0000313" key="2">
    <source>
        <dbReference type="EMBL" id="GLD72855.1"/>
    </source>
</evidence>
<organism evidence="2 3">
    <name type="scientific">Lates japonicus</name>
    <name type="common">Japanese lates</name>
    <dbReference type="NCBI Taxonomy" id="270547"/>
    <lineage>
        <taxon>Eukaryota</taxon>
        <taxon>Metazoa</taxon>
        <taxon>Chordata</taxon>
        <taxon>Craniata</taxon>
        <taxon>Vertebrata</taxon>
        <taxon>Euteleostomi</taxon>
        <taxon>Actinopterygii</taxon>
        <taxon>Neopterygii</taxon>
        <taxon>Teleostei</taxon>
        <taxon>Neoteleostei</taxon>
        <taxon>Acanthomorphata</taxon>
        <taxon>Carangaria</taxon>
        <taxon>Carangaria incertae sedis</taxon>
        <taxon>Centropomidae</taxon>
        <taxon>Lates</taxon>
    </lineage>
</organism>
<feature type="region of interest" description="Disordered" evidence="1">
    <location>
        <begin position="79"/>
        <end position="141"/>
    </location>
</feature>
<dbReference type="Proteomes" id="UP001279410">
    <property type="component" value="Unassembled WGS sequence"/>
</dbReference>
<evidence type="ECO:0000256" key="1">
    <source>
        <dbReference type="SAM" id="MobiDB-lite"/>
    </source>
</evidence>